<evidence type="ECO:0000259" key="4">
    <source>
        <dbReference type="PROSITE" id="PS50110"/>
    </source>
</evidence>
<dbReference type="Pfam" id="PF00072">
    <property type="entry name" value="Response_reg"/>
    <property type="match status" value="1"/>
</dbReference>
<dbReference type="InterPro" id="IPR011006">
    <property type="entry name" value="CheY-like_superfamily"/>
</dbReference>
<evidence type="ECO:0000313" key="5">
    <source>
        <dbReference type="EMBL" id="MBL0391176.1"/>
    </source>
</evidence>
<dbReference type="InterPro" id="IPR001789">
    <property type="entry name" value="Sig_transdc_resp-reg_receiver"/>
</dbReference>
<feature type="domain" description="Response regulatory" evidence="4">
    <location>
        <begin position="6"/>
        <end position="120"/>
    </location>
</feature>
<evidence type="ECO:0000256" key="2">
    <source>
        <dbReference type="PROSITE-ProRule" id="PRU00169"/>
    </source>
</evidence>
<proteinExistence type="predicted"/>
<reference evidence="5 6" key="1">
    <citation type="journal article" date="2017" name="Int. J. Syst. Evol. Microbiol.">
        <title>Ramlibacter monticola sp. nov., isolated from forest soil.</title>
        <authorList>
            <person name="Chaudhary D.K."/>
            <person name="Kim J."/>
        </authorList>
    </citation>
    <scope>NUCLEOTIDE SEQUENCE [LARGE SCALE GENOMIC DNA]</scope>
    <source>
        <strain evidence="5 6">KACC 19175</strain>
    </source>
</reference>
<evidence type="ECO:0000256" key="3">
    <source>
        <dbReference type="SAM" id="Phobius"/>
    </source>
</evidence>
<gene>
    <name evidence="5" type="ORF">JJ685_08500</name>
</gene>
<dbReference type="EMBL" id="JAEQNE010000002">
    <property type="protein sequence ID" value="MBL0391176.1"/>
    <property type="molecule type" value="Genomic_DNA"/>
</dbReference>
<protein>
    <submittedName>
        <fullName evidence="5">Response regulator</fullName>
    </submittedName>
</protein>
<keyword evidence="1 2" id="KW-0597">Phosphoprotein</keyword>
<feature type="transmembrane region" description="Helical" evidence="3">
    <location>
        <begin position="244"/>
        <end position="275"/>
    </location>
</feature>
<keyword evidence="3" id="KW-1133">Transmembrane helix</keyword>
<dbReference type="Gene3D" id="3.40.50.2300">
    <property type="match status" value="1"/>
</dbReference>
<organism evidence="5 6">
    <name type="scientific">Ramlibacter monticola</name>
    <dbReference type="NCBI Taxonomy" id="1926872"/>
    <lineage>
        <taxon>Bacteria</taxon>
        <taxon>Pseudomonadati</taxon>
        <taxon>Pseudomonadota</taxon>
        <taxon>Betaproteobacteria</taxon>
        <taxon>Burkholderiales</taxon>
        <taxon>Comamonadaceae</taxon>
        <taxon>Ramlibacter</taxon>
    </lineage>
</organism>
<evidence type="ECO:0000313" key="6">
    <source>
        <dbReference type="Proteomes" id="UP000599109"/>
    </source>
</evidence>
<dbReference type="GO" id="GO:0000160">
    <property type="term" value="P:phosphorelay signal transduction system"/>
    <property type="evidence" value="ECO:0007669"/>
    <property type="project" value="InterPro"/>
</dbReference>
<sequence length="283" mass="29164">MTALRKLLVVDDDPVVGASFNRVLSGKGYIVVSAENGNDALAKLQAEKFDAVFTDLRMPGMDGLQVAERVRAAQPWTPVVIVTGYGSPASEARARAAGVSAFLQKPLSPEVIEDSAAMAVRTVVQGVSAPVLEVPAVAAAPMTAEAPAAEEAPRGGVLTLLKNMVLFLAAPFIGLLYAVLLPFVGLGMLAWTAIKGMREARGRAAEQAAAPAMKEPVVEAVVPEAMAPAAAETPNRGMAGAAKVAIGIVAAPFLGLAWILVMPFAGLAALTWFGIKAAVERAS</sequence>
<name>A0A936YZ39_9BURK</name>
<feature type="modified residue" description="4-aspartylphosphate" evidence="2">
    <location>
        <position position="55"/>
    </location>
</feature>
<keyword evidence="3" id="KW-0812">Transmembrane</keyword>
<dbReference type="CDD" id="cd00156">
    <property type="entry name" value="REC"/>
    <property type="match status" value="1"/>
</dbReference>
<comment type="caution">
    <text evidence="5">The sequence shown here is derived from an EMBL/GenBank/DDBJ whole genome shotgun (WGS) entry which is preliminary data.</text>
</comment>
<dbReference type="RefSeq" id="WP_201673826.1">
    <property type="nucleotide sequence ID" value="NZ_JAEQNE010000002.1"/>
</dbReference>
<feature type="transmembrane region" description="Helical" evidence="3">
    <location>
        <begin position="164"/>
        <end position="194"/>
    </location>
</feature>
<dbReference type="AlphaFoldDB" id="A0A936YZ39"/>
<accession>A0A936YZ39</accession>
<keyword evidence="3" id="KW-0472">Membrane</keyword>
<keyword evidence="6" id="KW-1185">Reference proteome</keyword>
<dbReference type="PROSITE" id="PS50110">
    <property type="entry name" value="RESPONSE_REGULATORY"/>
    <property type="match status" value="1"/>
</dbReference>
<dbReference type="SMART" id="SM00448">
    <property type="entry name" value="REC"/>
    <property type="match status" value="1"/>
</dbReference>
<dbReference type="InterPro" id="IPR050595">
    <property type="entry name" value="Bact_response_regulator"/>
</dbReference>
<evidence type="ECO:0000256" key="1">
    <source>
        <dbReference type="ARBA" id="ARBA00022553"/>
    </source>
</evidence>
<dbReference type="PANTHER" id="PTHR44591:SF25">
    <property type="entry name" value="CHEMOTAXIS TWO-COMPONENT RESPONSE REGULATOR"/>
    <property type="match status" value="1"/>
</dbReference>
<dbReference type="SUPFAM" id="SSF52172">
    <property type="entry name" value="CheY-like"/>
    <property type="match status" value="1"/>
</dbReference>
<dbReference type="Proteomes" id="UP000599109">
    <property type="component" value="Unassembled WGS sequence"/>
</dbReference>
<dbReference type="PANTHER" id="PTHR44591">
    <property type="entry name" value="STRESS RESPONSE REGULATOR PROTEIN 1"/>
    <property type="match status" value="1"/>
</dbReference>